<proteinExistence type="predicted"/>
<dbReference type="EMBL" id="JBIMZQ010000010">
    <property type="protein sequence ID" value="KAL3668954.1"/>
    <property type="molecule type" value="Genomic_DNA"/>
</dbReference>
<dbReference type="AlphaFoldDB" id="A0ABD3FRM1"/>
<keyword evidence="2" id="KW-1185">Reference proteome</keyword>
<sequence>MTTEATDAVFSRVKAARTPLKASAEREPYVDQMSKERRGFLLVAFAQQRNNPNWTSV</sequence>
<protein>
    <submittedName>
        <fullName evidence="1">Uncharacterized protein</fullName>
    </submittedName>
</protein>
<evidence type="ECO:0000313" key="1">
    <source>
        <dbReference type="EMBL" id="KAL3668954.1"/>
    </source>
</evidence>
<dbReference type="Proteomes" id="UP001632037">
    <property type="component" value="Unassembled WGS sequence"/>
</dbReference>
<evidence type="ECO:0000313" key="2">
    <source>
        <dbReference type="Proteomes" id="UP001632037"/>
    </source>
</evidence>
<accession>A0ABD3FRM1</accession>
<comment type="caution">
    <text evidence="1">The sequence shown here is derived from an EMBL/GenBank/DDBJ whole genome shotgun (WGS) entry which is preliminary data.</text>
</comment>
<gene>
    <name evidence="1" type="ORF">V7S43_006242</name>
</gene>
<name>A0ABD3FRM1_9STRA</name>
<organism evidence="1 2">
    <name type="scientific">Phytophthora oleae</name>
    <dbReference type="NCBI Taxonomy" id="2107226"/>
    <lineage>
        <taxon>Eukaryota</taxon>
        <taxon>Sar</taxon>
        <taxon>Stramenopiles</taxon>
        <taxon>Oomycota</taxon>
        <taxon>Peronosporomycetes</taxon>
        <taxon>Peronosporales</taxon>
        <taxon>Peronosporaceae</taxon>
        <taxon>Phytophthora</taxon>
    </lineage>
</organism>
<reference evidence="1 2" key="1">
    <citation type="submission" date="2024-09" db="EMBL/GenBank/DDBJ databases">
        <title>Genome sequencing and assembly of Phytophthora oleae, isolate VK10A, causative agent of rot of olive drupes.</title>
        <authorList>
            <person name="Conti Taguali S."/>
            <person name="Riolo M."/>
            <person name="La Spada F."/>
            <person name="Cacciola S.O."/>
            <person name="Dionisio G."/>
        </authorList>
    </citation>
    <scope>NUCLEOTIDE SEQUENCE [LARGE SCALE GENOMIC DNA]</scope>
    <source>
        <strain evidence="1 2">VK10A</strain>
    </source>
</reference>